<dbReference type="EMBL" id="KZ820323">
    <property type="protein sequence ID" value="PWN47855.1"/>
    <property type="molecule type" value="Genomic_DNA"/>
</dbReference>
<evidence type="ECO:0000313" key="1">
    <source>
        <dbReference type="EMBL" id="PWN47855.1"/>
    </source>
</evidence>
<keyword evidence="2" id="KW-1185">Reference proteome</keyword>
<proteinExistence type="predicted"/>
<dbReference type="Proteomes" id="UP000245626">
    <property type="component" value="Unassembled WGS sequence"/>
</dbReference>
<accession>A0ACD0NPZ5</accession>
<protein>
    <submittedName>
        <fullName evidence="1">Uncharacterized protein</fullName>
    </submittedName>
</protein>
<evidence type="ECO:0000313" key="2">
    <source>
        <dbReference type="Proteomes" id="UP000245626"/>
    </source>
</evidence>
<sequence length="323" mass="35244">MNTNFASGSRNVWGSLIRTCSKVHGLAPVNQRSTSVAFPSCSPSLTQARRSHIGSAPIYLPPSTEIDVLPFPPHPNPAQPLPHALRKARSLLVTGPKGEMLLPLHDFIRMHWENLPSTEATSSSSSSSATTPTDPDQASETAPQEPRKLTLSLVDEKVKAHRGQWGLTRALIFNALHGVSEGHSLALRLVGVGYRAAVEEDPLPRTSNLQIALSRGKNFFISEEHKQAEIARMARLEAAAKAIGPYMRLNLRLGYSHPVLLPIPLGIVATTPQPNRILLRGADKEALGAFGAQIRRWRAPEPYKGKGIFVDDETIKLKTAKKK</sequence>
<reference evidence="1 2" key="1">
    <citation type="journal article" date="2018" name="Mol. Biol. Evol.">
        <title>Broad Genomic Sampling Reveals a Smut Pathogenic Ancestry of the Fungal Clade Ustilaginomycotina.</title>
        <authorList>
            <person name="Kijpornyongpan T."/>
            <person name="Mondo S.J."/>
            <person name="Barry K."/>
            <person name="Sandor L."/>
            <person name="Lee J."/>
            <person name="Lipzen A."/>
            <person name="Pangilinan J."/>
            <person name="LaButti K."/>
            <person name="Hainaut M."/>
            <person name="Henrissat B."/>
            <person name="Grigoriev I.V."/>
            <person name="Spatafora J.W."/>
            <person name="Aime M.C."/>
        </authorList>
    </citation>
    <scope>NUCLEOTIDE SEQUENCE [LARGE SCALE GENOMIC DNA]</scope>
    <source>
        <strain evidence="1 2">SA 807</strain>
    </source>
</reference>
<gene>
    <name evidence="1" type="ORF">IE53DRAFT_389999</name>
</gene>
<organism evidence="1 2">
    <name type="scientific">Violaceomyces palustris</name>
    <dbReference type="NCBI Taxonomy" id="1673888"/>
    <lineage>
        <taxon>Eukaryota</taxon>
        <taxon>Fungi</taxon>
        <taxon>Dikarya</taxon>
        <taxon>Basidiomycota</taxon>
        <taxon>Ustilaginomycotina</taxon>
        <taxon>Ustilaginomycetes</taxon>
        <taxon>Violaceomycetales</taxon>
        <taxon>Violaceomycetaceae</taxon>
        <taxon>Violaceomyces</taxon>
    </lineage>
</organism>
<name>A0ACD0NPZ5_9BASI</name>